<accession>A0ABS5SYK2</accession>
<organism evidence="1 2">
    <name type="scientific">Rosenbergiella gaditana</name>
    <dbReference type="NCBI Taxonomy" id="2726987"/>
    <lineage>
        <taxon>Bacteria</taxon>
        <taxon>Pseudomonadati</taxon>
        <taxon>Pseudomonadota</taxon>
        <taxon>Gammaproteobacteria</taxon>
        <taxon>Enterobacterales</taxon>
        <taxon>Erwiniaceae</taxon>
        <taxon>Rosenbergiella</taxon>
    </lineage>
</organism>
<evidence type="ECO:0000313" key="1">
    <source>
        <dbReference type="EMBL" id="MBT0725169.1"/>
    </source>
</evidence>
<keyword evidence="2" id="KW-1185">Reference proteome</keyword>
<evidence type="ECO:0000313" key="2">
    <source>
        <dbReference type="Proteomes" id="UP000790096"/>
    </source>
</evidence>
<dbReference type="EMBL" id="JABBFR010000017">
    <property type="protein sequence ID" value="MBT0725169.1"/>
    <property type="molecule type" value="Genomic_DNA"/>
</dbReference>
<sequence length="98" mass="10601">MAFPSPAIDYVEQRLSPESIINVTQSSIVIPTDEGYAVAEPGYKVKKGATVLLDLNGKMMFAEVGHGRFKTNDGIIEGDALDDARVLGVVTYRVKSLD</sequence>
<dbReference type="Proteomes" id="UP000790096">
    <property type="component" value="Unassembled WGS sequence"/>
</dbReference>
<dbReference type="RefSeq" id="WP_214237822.1">
    <property type="nucleotide sequence ID" value="NZ_JABBFR010000017.1"/>
</dbReference>
<name>A0ABS5SYK2_9GAMM</name>
<comment type="caution">
    <text evidence="1">The sequence shown here is derived from an EMBL/GenBank/DDBJ whole genome shotgun (WGS) entry which is preliminary data.</text>
</comment>
<proteinExistence type="predicted"/>
<protein>
    <submittedName>
        <fullName evidence="1">Uncharacterized protein</fullName>
    </submittedName>
</protein>
<reference evidence="1 2" key="1">
    <citation type="submission" date="2020-04" db="EMBL/GenBank/DDBJ databases">
        <title>Genome sequencing of Rosenbergiella species.</title>
        <authorList>
            <person name="Alvarez-Perez S."/>
            <person name="Lievens B."/>
        </authorList>
    </citation>
    <scope>NUCLEOTIDE SEQUENCE [LARGE SCALE GENOMIC DNA]</scope>
    <source>
        <strain evidence="1 2">S61</strain>
    </source>
</reference>
<gene>
    <name evidence="1" type="ORF">HH682_12225</name>
</gene>